<dbReference type="SUPFAM" id="SSF52172">
    <property type="entry name" value="CheY-like"/>
    <property type="match status" value="1"/>
</dbReference>
<dbReference type="PANTHER" id="PTHR44591">
    <property type="entry name" value="STRESS RESPONSE REGULATOR PROTEIN 1"/>
    <property type="match status" value="1"/>
</dbReference>
<proteinExistence type="predicted"/>
<keyword evidence="7" id="KW-1185">Reference proteome</keyword>
<reference evidence="6 7" key="1">
    <citation type="submission" date="2018-05" db="EMBL/GenBank/DDBJ databases">
        <title>Complete Genome Sequence of Methylobacterium sp. 17Sr1-43.</title>
        <authorList>
            <person name="Srinivasan S."/>
        </authorList>
    </citation>
    <scope>NUCLEOTIDE SEQUENCE [LARGE SCALE GENOMIC DNA]</scope>
    <source>
        <strain evidence="6 7">17Sr1-43</strain>
    </source>
</reference>
<dbReference type="KEGG" id="meti:DK427_20255"/>
<evidence type="ECO:0000256" key="2">
    <source>
        <dbReference type="ARBA" id="ARBA00023015"/>
    </source>
</evidence>
<dbReference type="Gene3D" id="3.40.50.2300">
    <property type="match status" value="1"/>
</dbReference>
<evidence type="ECO:0000313" key="6">
    <source>
        <dbReference type="EMBL" id="AWN37773.1"/>
    </source>
</evidence>
<feature type="modified residue" description="4-aspartylphosphate" evidence="4">
    <location>
        <position position="56"/>
    </location>
</feature>
<dbReference type="GO" id="GO:0000160">
    <property type="term" value="P:phosphorelay signal transduction system"/>
    <property type="evidence" value="ECO:0007669"/>
    <property type="project" value="InterPro"/>
</dbReference>
<dbReference type="InterPro" id="IPR050595">
    <property type="entry name" value="Bact_response_regulator"/>
</dbReference>
<keyword evidence="2" id="KW-0805">Transcription regulation</keyword>
<protein>
    <submittedName>
        <fullName evidence="6">Response regulator</fullName>
    </submittedName>
</protein>
<accession>A0A2U8VVD2</accession>
<dbReference type="InterPro" id="IPR001789">
    <property type="entry name" value="Sig_transdc_resp-reg_receiver"/>
</dbReference>
<organism evidence="6 7">
    <name type="scientific">Methylobacterium radiodurans</name>
    <dbReference type="NCBI Taxonomy" id="2202828"/>
    <lineage>
        <taxon>Bacteria</taxon>
        <taxon>Pseudomonadati</taxon>
        <taxon>Pseudomonadota</taxon>
        <taxon>Alphaproteobacteria</taxon>
        <taxon>Hyphomicrobiales</taxon>
        <taxon>Methylobacteriaceae</taxon>
        <taxon>Methylobacterium</taxon>
    </lineage>
</organism>
<dbReference type="PROSITE" id="PS50110">
    <property type="entry name" value="RESPONSE_REGULATORY"/>
    <property type="match status" value="1"/>
</dbReference>
<dbReference type="InterPro" id="IPR011006">
    <property type="entry name" value="CheY-like_superfamily"/>
</dbReference>
<name>A0A2U8VVD2_9HYPH</name>
<dbReference type="PANTHER" id="PTHR44591:SF3">
    <property type="entry name" value="RESPONSE REGULATORY DOMAIN-CONTAINING PROTEIN"/>
    <property type="match status" value="1"/>
</dbReference>
<evidence type="ECO:0000256" key="1">
    <source>
        <dbReference type="ARBA" id="ARBA00022553"/>
    </source>
</evidence>
<dbReference type="Pfam" id="PF00072">
    <property type="entry name" value="Response_reg"/>
    <property type="match status" value="1"/>
</dbReference>
<gene>
    <name evidence="6" type="ORF">DK427_20255</name>
</gene>
<feature type="domain" description="Response regulatory" evidence="5">
    <location>
        <begin position="7"/>
        <end position="121"/>
    </location>
</feature>
<dbReference type="OrthoDB" id="9782655at2"/>
<evidence type="ECO:0000313" key="7">
    <source>
        <dbReference type="Proteomes" id="UP000246058"/>
    </source>
</evidence>
<dbReference type="SMART" id="SM00448">
    <property type="entry name" value="REC"/>
    <property type="match status" value="1"/>
</dbReference>
<keyword evidence="1 4" id="KW-0597">Phosphoprotein</keyword>
<evidence type="ECO:0000256" key="3">
    <source>
        <dbReference type="ARBA" id="ARBA00023163"/>
    </source>
</evidence>
<dbReference type="RefSeq" id="WP_109952839.1">
    <property type="nucleotide sequence ID" value="NZ_CP029551.1"/>
</dbReference>
<evidence type="ECO:0000256" key="4">
    <source>
        <dbReference type="PROSITE-ProRule" id="PRU00169"/>
    </source>
</evidence>
<evidence type="ECO:0000259" key="5">
    <source>
        <dbReference type="PROSITE" id="PS50110"/>
    </source>
</evidence>
<dbReference type="EMBL" id="CP029551">
    <property type="protein sequence ID" value="AWN37773.1"/>
    <property type="molecule type" value="Genomic_DNA"/>
</dbReference>
<keyword evidence="3" id="KW-0804">Transcription</keyword>
<sequence>MPKHAGPVLVVDDDAAVRHSLKFALELEGLDVRLYGDGAELLCDGSLPATGCLVVDYWMPDMDGFELVGRLRDRNVDLPAILVTARPSGDLQRRAARAGFRRVIEKPFEDGSLLDGIHDALAASA</sequence>
<dbReference type="AlphaFoldDB" id="A0A2U8VVD2"/>
<dbReference type="Proteomes" id="UP000246058">
    <property type="component" value="Chromosome"/>
</dbReference>